<evidence type="ECO:0000313" key="2">
    <source>
        <dbReference type="Proteomes" id="UP001162501"/>
    </source>
</evidence>
<sequence>MLIVKPQEPESDMTSSLTSPRPPPRNQGRQPASQEPSPAAANCAQARSPNPLRGPDAPTSSPTAPFPYRPLVCLSRPPNPLTRLWGLLRDPFPLELLFPPRIRFPPRNPIPNTFLGPPVARTFLPPGPRGTGRARLDVPGQAGRHWLPGQGAARSASQFRVCTRGARTTRTSCSQTFSPFPSPHVPPPPPLALWKRPAARAGKPAAAAAEPTNSGRRGGRNLRPEGAAAVSPTPGALQGRGRGRRRGARWEMQSSPSERLNLGRGSLPLASEDSPPPPPPGSHRAYGPRGGNCPLIFRKTEALDLHARTQVRD</sequence>
<dbReference type="EMBL" id="OX596094">
    <property type="protein sequence ID" value="CAI9692326.1"/>
    <property type="molecule type" value="Genomic_DNA"/>
</dbReference>
<dbReference type="Proteomes" id="UP001162501">
    <property type="component" value="Chromosome 10"/>
</dbReference>
<name>A0ACB0DVR1_RANTA</name>
<reference evidence="1" key="1">
    <citation type="submission" date="2023-05" db="EMBL/GenBank/DDBJ databases">
        <authorList>
            <consortium name="ELIXIR-Norway"/>
        </authorList>
    </citation>
    <scope>NUCLEOTIDE SEQUENCE</scope>
</reference>
<proteinExistence type="predicted"/>
<protein>
    <submittedName>
        <fullName evidence="1">Uncharacterized protein</fullName>
    </submittedName>
</protein>
<evidence type="ECO:0000313" key="1">
    <source>
        <dbReference type="EMBL" id="CAI9692326.1"/>
    </source>
</evidence>
<accession>A0ACB0DVR1</accession>
<organism evidence="1 2">
    <name type="scientific">Rangifer tarandus platyrhynchus</name>
    <name type="common">Svalbard reindeer</name>
    <dbReference type="NCBI Taxonomy" id="3082113"/>
    <lineage>
        <taxon>Eukaryota</taxon>
        <taxon>Metazoa</taxon>
        <taxon>Chordata</taxon>
        <taxon>Craniata</taxon>
        <taxon>Vertebrata</taxon>
        <taxon>Euteleostomi</taxon>
        <taxon>Mammalia</taxon>
        <taxon>Eutheria</taxon>
        <taxon>Laurasiatheria</taxon>
        <taxon>Artiodactyla</taxon>
        <taxon>Ruminantia</taxon>
        <taxon>Pecora</taxon>
        <taxon>Cervidae</taxon>
        <taxon>Odocoileinae</taxon>
        <taxon>Rangifer</taxon>
    </lineage>
</organism>
<gene>
    <name evidence="1" type="ORF">MRATA1EN3_LOCUS3539</name>
</gene>